<evidence type="ECO:0000313" key="2">
    <source>
        <dbReference type="EMBL" id="MED6249760.1"/>
    </source>
</evidence>
<gene>
    <name evidence="2" type="ORF">ATANTOWER_019160</name>
</gene>
<reference evidence="2 3" key="1">
    <citation type="submission" date="2021-07" db="EMBL/GenBank/DDBJ databases">
        <authorList>
            <person name="Palmer J.M."/>
        </authorList>
    </citation>
    <scope>NUCLEOTIDE SEQUENCE [LARGE SCALE GENOMIC DNA]</scope>
    <source>
        <strain evidence="2 3">AT_MEX2019</strain>
        <tissue evidence="2">Muscle</tissue>
    </source>
</reference>
<name>A0ABU7BJK0_9TELE</name>
<feature type="compositionally biased region" description="Polar residues" evidence="1">
    <location>
        <begin position="103"/>
        <end position="119"/>
    </location>
</feature>
<evidence type="ECO:0000256" key="1">
    <source>
        <dbReference type="SAM" id="MobiDB-lite"/>
    </source>
</evidence>
<dbReference type="EMBL" id="JAHUTI010053180">
    <property type="protein sequence ID" value="MED6249760.1"/>
    <property type="molecule type" value="Genomic_DNA"/>
</dbReference>
<feature type="compositionally biased region" description="Basic and acidic residues" evidence="1">
    <location>
        <begin position="89"/>
        <end position="99"/>
    </location>
</feature>
<feature type="compositionally biased region" description="Basic residues" evidence="1">
    <location>
        <begin position="69"/>
        <end position="88"/>
    </location>
</feature>
<protein>
    <submittedName>
        <fullName evidence="2">Uncharacterized protein</fullName>
    </submittedName>
</protein>
<accession>A0ABU7BJK0</accession>
<comment type="caution">
    <text evidence="2">The sequence shown here is derived from an EMBL/GenBank/DDBJ whole genome shotgun (WGS) entry which is preliminary data.</text>
</comment>
<evidence type="ECO:0000313" key="3">
    <source>
        <dbReference type="Proteomes" id="UP001345963"/>
    </source>
</evidence>
<proteinExistence type="predicted"/>
<dbReference type="Proteomes" id="UP001345963">
    <property type="component" value="Unassembled WGS sequence"/>
</dbReference>
<keyword evidence="3" id="KW-1185">Reference proteome</keyword>
<organism evidence="2 3">
    <name type="scientific">Ataeniobius toweri</name>
    <dbReference type="NCBI Taxonomy" id="208326"/>
    <lineage>
        <taxon>Eukaryota</taxon>
        <taxon>Metazoa</taxon>
        <taxon>Chordata</taxon>
        <taxon>Craniata</taxon>
        <taxon>Vertebrata</taxon>
        <taxon>Euteleostomi</taxon>
        <taxon>Actinopterygii</taxon>
        <taxon>Neopterygii</taxon>
        <taxon>Teleostei</taxon>
        <taxon>Neoteleostei</taxon>
        <taxon>Acanthomorphata</taxon>
        <taxon>Ovalentaria</taxon>
        <taxon>Atherinomorphae</taxon>
        <taxon>Cyprinodontiformes</taxon>
        <taxon>Goodeidae</taxon>
        <taxon>Ataeniobius</taxon>
    </lineage>
</organism>
<feature type="region of interest" description="Disordered" evidence="1">
    <location>
        <begin position="1"/>
        <end position="119"/>
    </location>
</feature>
<sequence>MNSDPNPMRPHPNQPRLEIPHSATPNQDTDYVHMPPNPNAMNPLPTVHGHTPTGELHPRKDDEATPTQRKPHTQPRSKHPRRVPHSARNHTDTPHHCHWNDSAGRNITQLSSTIAAQPI</sequence>